<keyword evidence="2" id="KW-1185">Reference proteome</keyword>
<evidence type="ECO:0000313" key="1">
    <source>
        <dbReference type="EMBL" id="OON82879.1"/>
    </source>
</evidence>
<proteinExistence type="predicted"/>
<comment type="caution">
    <text evidence="1">The sequence shown here is derived from an EMBL/GenBank/DDBJ whole genome shotgun (WGS) entry which is preliminary data.</text>
</comment>
<evidence type="ECO:0000313" key="2">
    <source>
        <dbReference type="Proteomes" id="UP000190539"/>
    </source>
</evidence>
<dbReference type="EMBL" id="MVFC01000001">
    <property type="protein sequence ID" value="OON82879.1"/>
    <property type="molecule type" value="Genomic_DNA"/>
</dbReference>
<dbReference type="RefSeq" id="WP_077964210.1">
    <property type="nucleotide sequence ID" value="NZ_CP045178.1"/>
</dbReference>
<dbReference type="AlphaFoldDB" id="A0A1V4AFS1"/>
<accession>A0A1V4AFS1</accession>
<organism evidence="1 2">
    <name type="scientific">Streptomyces tsukubensis</name>
    <dbReference type="NCBI Taxonomy" id="83656"/>
    <lineage>
        <taxon>Bacteria</taxon>
        <taxon>Bacillati</taxon>
        <taxon>Actinomycetota</taxon>
        <taxon>Actinomycetes</taxon>
        <taxon>Kitasatosporales</taxon>
        <taxon>Streptomycetaceae</taxon>
        <taxon>Streptomyces</taxon>
    </lineage>
</organism>
<reference evidence="1 2" key="1">
    <citation type="submission" date="2017-02" db="EMBL/GenBank/DDBJ databases">
        <title>Draft Genome Sequence of Streptomyces tsukubaensis F601, a Producer of the immunosuppressant tacrolimus FK506.</title>
        <authorList>
            <person name="Zong G."/>
            <person name="Zhong C."/>
            <person name="Fu J."/>
            <person name="Qin R."/>
            <person name="Cao G."/>
        </authorList>
    </citation>
    <scope>NUCLEOTIDE SEQUENCE [LARGE SCALE GENOMIC DNA]</scope>
    <source>
        <strain evidence="1 2">F601</strain>
    </source>
</reference>
<dbReference type="Proteomes" id="UP000190539">
    <property type="component" value="Unassembled WGS sequence"/>
</dbReference>
<sequence length="75" mass="8815">MARPTFPPDLIRLQNDWIRAYDDLAQRSPADSATVPRRRLLLLSCRLINHPHWSGPAEWRAARTELRRQARTAER</sequence>
<dbReference type="STRING" id="83656.B1H18_02330"/>
<gene>
    <name evidence="1" type="ORF">B1H18_02330</name>
</gene>
<dbReference type="OrthoDB" id="4269933at2"/>
<protein>
    <submittedName>
        <fullName evidence="1">Uncharacterized protein</fullName>
    </submittedName>
</protein>
<name>A0A1V4AFS1_9ACTN</name>